<reference evidence="8 9" key="1">
    <citation type="submission" date="2016-04" db="EMBL/GenBank/DDBJ databases">
        <title>A degradative enzymes factory behind the ericoid mycorrhizal symbiosis.</title>
        <authorList>
            <consortium name="DOE Joint Genome Institute"/>
            <person name="Martino E."/>
            <person name="Morin E."/>
            <person name="Grelet G."/>
            <person name="Kuo A."/>
            <person name="Kohler A."/>
            <person name="Daghino S."/>
            <person name="Barry K."/>
            <person name="Choi C."/>
            <person name="Cichocki N."/>
            <person name="Clum A."/>
            <person name="Copeland A."/>
            <person name="Hainaut M."/>
            <person name="Haridas S."/>
            <person name="Labutti K."/>
            <person name="Lindquist E."/>
            <person name="Lipzen A."/>
            <person name="Khouja H.-R."/>
            <person name="Murat C."/>
            <person name="Ohm R."/>
            <person name="Olson A."/>
            <person name="Spatafora J."/>
            <person name="Veneault-Fourrey C."/>
            <person name="Henrissat B."/>
            <person name="Grigoriev I."/>
            <person name="Martin F."/>
            <person name="Perotto S."/>
        </authorList>
    </citation>
    <scope>NUCLEOTIDE SEQUENCE [LARGE SCALE GENOMIC DNA]</scope>
    <source>
        <strain evidence="8 9">F</strain>
    </source>
</reference>
<keyword evidence="3 6" id="KW-1133">Transmembrane helix</keyword>
<gene>
    <name evidence="8" type="ORF">L207DRAFT_588873</name>
</gene>
<dbReference type="OrthoDB" id="5426294at2759"/>
<evidence type="ECO:0008006" key="10">
    <source>
        <dbReference type="Google" id="ProtNLM"/>
    </source>
</evidence>
<keyword evidence="9" id="KW-1185">Reference proteome</keyword>
<dbReference type="GO" id="GO:0071944">
    <property type="term" value="C:cell periphery"/>
    <property type="evidence" value="ECO:0007669"/>
    <property type="project" value="UniProtKB-ARBA"/>
</dbReference>
<feature type="transmembrane region" description="Helical" evidence="6">
    <location>
        <begin position="233"/>
        <end position="256"/>
    </location>
</feature>
<organism evidence="8 9">
    <name type="scientific">Hyaloscypha variabilis (strain UAMH 11265 / GT02V1 / F)</name>
    <name type="common">Meliniomyces variabilis</name>
    <dbReference type="NCBI Taxonomy" id="1149755"/>
    <lineage>
        <taxon>Eukaryota</taxon>
        <taxon>Fungi</taxon>
        <taxon>Dikarya</taxon>
        <taxon>Ascomycota</taxon>
        <taxon>Pezizomycotina</taxon>
        <taxon>Leotiomycetes</taxon>
        <taxon>Helotiales</taxon>
        <taxon>Hyaloscyphaceae</taxon>
        <taxon>Hyaloscypha</taxon>
        <taxon>Hyaloscypha variabilis</taxon>
    </lineage>
</organism>
<evidence type="ECO:0000256" key="1">
    <source>
        <dbReference type="ARBA" id="ARBA00004167"/>
    </source>
</evidence>
<dbReference type="AlphaFoldDB" id="A0A2J6R6Y8"/>
<feature type="signal peptide" evidence="7">
    <location>
        <begin position="1"/>
        <end position="17"/>
    </location>
</feature>
<evidence type="ECO:0000256" key="5">
    <source>
        <dbReference type="SAM" id="MobiDB-lite"/>
    </source>
</evidence>
<feature type="compositionally biased region" description="Low complexity" evidence="5">
    <location>
        <begin position="113"/>
        <end position="214"/>
    </location>
</feature>
<evidence type="ECO:0000256" key="6">
    <source>
        <dbReference type="SAM" id="Phobius"/>
    </source>
</evidence>
<name>A0A2J6R6Y8_HYAVF</name>
<feature type="chain" id="PRO_5014428108" description="Mid2 domain-containing protein" evidence="7">
    <location>
        <begin position="18"/>
        <end position="343"/>
    </location>
</feature>
<evidence type="ECO:0000256" key="7">
    <source>
        <dbReference type="SAM" id="SignalP"/>
    </source>
</evidence>
<evidence type="ECO:0000313" key="8">
    <source>
        <dbReference type="EMBL" id="PMD34275.1"/>
    </source>
</evidence>
<comment type="subcellular location">
    <subcellularLocation>
        <location evidence="1">Membrane</location>
        <topology evidence="1">Single-pass membrane protein</topology>
    </subcellularLocation>
</comment>
<evidence type="ECO:0000313" key="9">
    <source>
        <dbReference type="Proteomes" id="UP000235786"/>
    </source>
</evidence>
<keyword evidence="7" id="KW-0732">Signal</keyword>
<dbReference type="PANTHER" id="PTHR15549">
    <property type="entry name" value="PAIRED IMMUNOGLOBULIN-LIKE TYPE 2 RECEPTOR"/>
    <property type="match status" value="1"/>
</dbReference>
<evidence type="ECO:0000256" key="4">
    <source>
        <dbReference type="ARBA" id="ARBA00023136"/>
    </source>
</evidence>
<dbReference type="InterPro" id="IPR051694">
    <property type="entry name" value="Immunoregulatory_rcpt-like"/>
</dbReference>
<dbReference type="PANTHER" id="PTHR15549:SF6">
    <property type="entry name" value="MID2 DOMAIN-CONTAINING PROTEIN"/>
    <property type="match status" value="1"/>
</dbReference>
<sequence length="343" mass="35032">MLLQSLLIATYAVFVSSQVTFNGSEYICPASGGDFCAGPSLSTNIIIRCGSDGLGQPGNCDDNLAGDPPVGVGNSICWQTSLTSGDAACSKNCIVYCDSGDCPEDFTLPDCTPSGVSSSASPPSTTIRSSPASPSTTTQASLPALSTTNTLKSTSSPETSTSIPISTSSSPNSISTSSPVSSTTVPNSSTADLSSNTVNPSSGTSTSGSGSVTPGPSPPITLKQGGLSTGAKAGIGVGVSIGVLLLLALSVFAFWYGRRSATRKRDETRSGVFQRSELGPGIPIRRELADTSVPLTAEEKDELGRRRRAAELSGALINPIELSSERAELQVLREIGNAPVEKE</sequence>
<feature type="region of interest" description="Disordered" evidence="5">
    <location>
        <begin position="113"/>
        <end position="224"/>
    </location>
</feature>
<protein>
    <recommendedName>
        <fullName evidence="10">Mid2 domain-containing protein</fullName>
    </recommendedName>
</protein>
<dbReference type="STRING" id="1149755.A0A2J6R6Y8"/>
<keyword evidence="2 6" id="KW-0812">Transmembrane</keyword>
<evidence type="ECO:0000256" key="3">
    <source>
        <dbReference type="ARBA" id="ARBA00022989"/>
    </source>
</evidence>
<evidence type="ECO:0000256" key="2">
    <source>
        <dbReference type="ARBA" id="ARBA00022692"/>
    </source>
</evidence>
<keyword evidence="4 6" id="KW-0472">Membrane</keyword>
<dbReference type="EMBL" id="KZ613954">
    <property type="protein sequence ID" value="PMD34275.1"/>
    <property type="molecule type" value="Genomic_DNA"/>
</dbReference>
<accession>A0A2J6R6Y8</accession>
<proteinExistence type="predicted"/>
<dbReference type="GO" id="GO:0016020">
    <property type="term" value="C:membrane"/>
    <property type="evidence" value="ECO:0007669"/>
    <property type="project" value="UniProtKB-SubCell"/>
</dbReference>
<dbReference type="Proteomes" id="UP000235786">
    <property type="component" value="Unassembled WGS sequence"/>
</dbReference>